<comment type="catalytic activity">
    <reaction evidence="16">
        <text>Cleavage of the triple helix of collagen at about three-quarters of the length of the molecule from the N-terminus, at 775-Gly-|-Ile-776 in the alpha1(I) chain. Cleaves synthetic substrates and alpha-macroglobulins at bonds where P1' is a hydrophobic residue.</text>
        <dbReference type="EC" id="3.4.24.7"/>
    </reaction>
</comment>
<feature type="chain" id="PRO_5035885791" description="interstitial collagenase" evidence="24">
    <location>
        <begin position="19"/>
        <end position="469"/>
    </location>
</feature>
<dbReference type="InterPro" id="IPR021190">
    <property type="entry name" value="Pept_M10A"/>
</dbReference>
<evidence type="ECO:0000256" key="22">
    <source>
        <dbReference type="PIRSR" id="PIRSR621190-5"/>
    </source>
</evidence>
<dbReference type="InterPro" id="IPR024079">
    <property type="entry name" value="MetalloPept_cat_dom_sf"/>
</dbReference>
<dbReference type="EC" id="3.4.24.7" evidence="17"/>
<evidence type="ECO:0000256" key="21">
    <source>
        <dbReference type="PIRSR" id="PIRSR621190-3"/>
    </source>
</evidence>
<feature type="binding site" evidence="20">
    <location>
        <position position="168"/>
    </location>
    <ligand>
        <name>Zn(2+)</name>
        <dbReference type="ChEBI" id="CHEBI:29105"/>
        <label>1</label>
    </ligand>
</feature>
<keyword evidence="10 19" id="KW-0862">Zinc</keyword>
<feature type="binding site" evidence="20">
    <location>
        <position position="335"/>
    </location>
    <ligand>
        <name>Ca(2+)</name>
        <dbReference type="ChEBI" id="CHEBI:29108"/>
        <label>5</label>
    </ligand>
</feature>
<gene>
    <name evidence="26" type="ORF">GDO86_020638</name>
</gene>
<feature type="binding site" evidence="20">
    <location>
        <position position="194"/>
    </location>
    <ligand>
        <name>Ca(2+)</name>
        <dbReference type="ChEBI" id="CHEBI:29108"/>
        <label>2</label>
    </ligand>
</feature>
<comment type="caution">
    <text evidence="26">The sequence shown here is derived from an EMBL/GenBank/DDBJ whole genome shotgun (WGS) entry which is preliminary data.</text>
</comment>
<keyword evidence="7 24" id="KW-0732">Signal</keyword>
<accession>A0A8T2IEZ4</accession>
<dbReference type="GO" id="GO:0031012">
    <property type="term" value="C:extracellular matrix"/>
    <property type="evidence" value="ECO:0007669"/>
    <property type="project" value="InterPro"/>
</dbReference>
<feature type="repeat" description="Hemopexin" evidence="23">
    <location>
        <begin position="279"/>
        <end position="328"/>
    </location>
</feature>
<dbReference type="OrthoDB" id="406838at2759"/>
<feature type="binding site" evidence="20">
    <location>
        <position position="183"/>
    </location>
    <ligand>
        <name>Zn(2+)</name>
        <dbReference type="ChEBI" id="CHEBI:29105"/>
        <label>1</label>
    </ligand>
</feature>
<dbReference type="AlphaFoldDB" id="A0A8T2IEZ4"/>
<evidence type="ECO:0000313" key="27">
    <source>
        <dbReference type="Proteomes" id="UP000812440"/>
    </source>
</evidence>
<feature type="short sequence motif" description="Cysteine switch" evidence="22">
    <location>
        <begin position="90"/>
        <end position="97"/>
    </location>
</feature>
<dbReference type="InterPro" id="IPR018487">
    <property type="entry name" value="Hemopexin-like_repeat"/>
</dbReference>
<keyword evidence="12" id="KW-0482">Metalloprotease</keyword>
<dbReference type="SUPFAM" id="SSF47090">
    <property type="entry name" value="PGBD-like"/>
    <property type="match status" value="1"/>
</dbReference>
<dbReference type="GO" id="GO:0006508">
    <property type="term" value="P:proteolysis"/>
    <property type="evidence" value="ECO:0007669"/>
    <property type="project" value="UniProtKB-KW"/>
</dbReference>
<dbReference type="PIRSF" id="PIRSF001191">
    <property type="entry name" value="Peptidase_M10A_matrix"/>
    <property type="match status" value="1"/>
</dbReference>
<dbReference type="PRINTS" id="PR00138">
    <property type="entry name" value="MATRIXIN"/>
</dbReference>
<keyword evidence="13" id="KW-0177">Collagen degradation</keyword>
<evidence type="ECO:0000313" key="26">
    <source>
        <dbReference type="EMBL" id="KAG8430423.1"/>
    </source>
</evidence>
<feature type="active site" evidence="18">
    <location>
        <position position="219"/>
    </location>
</feature>
<feature type="binding site" evidence="19">
    <location>
        <position position="218"/>
    </location>
    <ligand>
        <name>Zn(2+)</name>
        <dbReference type="ChEBI" id="CHEBI:29105"/>
        <label>2</label>
        <note>catalytic</note>
    </ligand>
</feature>
<feature type="binding site" evidence="20">
    <location>
        <position position="289"/>
    </location>
    <ligand>
        <name>Ca(2+)</name>
        <dbReference type="ChEBI" id="CHEBI:29108"/>
        <label>4</label>
    </ligand>
</feature>
<feature type="binding site" description="in inhibited form" evidence="20">
    <location>
        <position position="92"/>
    </location>
    <ligand>
        <name>Zn(2+)</name>
        <dbReference type="ChEBI" id="CHEBI:29105"/>
        <label>2</label>
        <note>catalytic</note>
    </ligand>
</feature>
<dbReference type="Pfam" id="PF00045">
    <property type="entry name" value="Hemopexin"/>
    <property type="match status" value="4"/>
</dbReference>
<dbReference type="FunFam" id="2.110.10.10:FF:000002">
    <property type="entry name" value="Matrix metallopeptidase 3"/>
    <property type="match status" value="1"/>
</dbReference>
<dbReference type="PANTHER" id="PTHR10201:SF151">
    <property type="entry name" value="INTERSTITIAL COLLAGENASE"/>
    <property type="match status" value="1"/>
</dbReference>
<evidence type="ECO:0000256" key="13">
    <source>
        <dbReference type="ARBA" id="ARBA00023105"/>
    </source>
</evidence>
<dbReference type="Pfam" id="PF00413">
    <property type="entry name" value="Peptidase_M10"/>
    <property type="match status" value="1"/>
</dbReference>
<proteinExistence type="inferred from homology"/>
<feature type="repeat" description="Hemopexin" evidence="23">
    <location>
        <begin position="329"/>
        <end position="375"/>
    </location>
</feature>
<evidence type="ECO:0000256" key="12">
    <source>
        <dbReference type="ARBA" id="ARBA00023049"/>
    </source>
</evidence>
<feature type="binding site" evidence="20">
    <location>
        <position position="170"/>
    </location>
    <ligand>
        <name>Zn(2+)</name>
        <dbReference type="ChEBI" id="CHEBI:29105"/>
        <label>1</label>
    </ligand>
</feature>
<feature type="disulfide bond" evidence="21">
    <location>
        <begin position="282"/>
        <end position="469"/>
    </location>
</feature>
<evidence type="ECO:0000256" key="2">
    <source>
        <dbReference type="ARBA" id="ARBA00010370"/>
    </source>
</evidence>
<feature type="binding site" evidence="19">
    <location>
        <position position="228"/>
    </location>
    <ligand>
        <name>Zn(2+)</name>
        <dbReference type="ChEBI" id="CHEBI:29105"/>
        <label>2</label>
        <note>catalytic</note>
    </ligand>
</feature>
<keyword evidence="8" id="KW-0677">Repeat</keyword>
<evidence type="ECO:0000256" key="5">
    <source>
        <dbReference type="ARBA" id="ARBA00022670"/>
    </source>
</evidence>
<keyword evidence="14" id="KW-0865">Zymogen</keyword>
<evidence type="ECO:0000256" key="18">
    <source>
        <dbReference type="PIRSR" id="PIRSR001191-1"/>
    </source>
</evidence>
<comment type="cofactor">
    <cofactor evidence="20">
        <name>Ca(2+)</name>
        <dbReference type="ChEBI" id="CHEBI:29108"/>
    </cofactor>
    <text evidence="20">Can bind about 5 Ca(2+) ions per subunit.</text>
</comment>
<evidence type="ECO:0000256" key="20">
    <source>
        <dbReference type="PIRSR" id="PIRSR621190-2"/>
    </source>
</evidence>
<protein>
    <recommendedName>
        <fullName evidence="17">interstitial collagenase</fullName>
        <ecNumber evidence="17">3.4.24.7</ecNumber>
    </recommendedName>
</protein>
<comment type="similarity">
    <text evidence="2">Belongs to the peptidase M10A family.</text>
</comment>
<dbReference type="GO" id="GO:0030198">
    <property type="term" value="P:extracellular matrix organization"/>
    <property type="evidence" value="ECO:0007669"/>
    <property type="project" value="TreeGrafter"/>
</dbReference>
<evidence type="ECO:0000256" key="9">
    <source>
        <dbReference type="ARBA" id="ARBA00022801"/>
    </source>
</evidence>
<feature type="binding site" evidence="20">
    <location>
        <position position="201"/>
    </location>
    <ligand>
        <name>Ca(2+)</name>
        <dbReference type="ChEBI" id="CHEBI:29108"/>
        <label>1</label>
    </ligand>
</feature>
<keyword evidence="5" id="KW-0645">Protease</keyword>
<dbReference type="Gene3D" id="3.40.390.10">
    <property type="entry name" value="Collagenase (Catalytic Domain)"/>
    <property type="match status" value="1"/>
</dbReference>
<evidence type="ECO:0000256" key="10">
    <source>
        <dbReference type="ARBA" id="ARBA00022833"/>
    </source>
</evidence>
<evidence type="ECO:0000256" key="1">
    <source>
        <dbReference type="ARBA" id="ARBA00004498"/>
    </source>
</evidence>
<evidence type="ECO:0000256" key="8">
    <source>
        <dbReference type="ARBA" id="ARBA00022737"/>
    </source>
</evidence>
<evidence type="ECO:0000256" key="19">
    <source>
        <dbReference type="PIRSR" id="PIRSR001191-2"/>
    </source>
</evidence>
<feature type="binding site" evidence="19">
    <location>
        <position position="222"/>
    </location>
    <ligand>
        <name>Zn(2+)</name>
        <dbReference type="ChEBI" id="CHEBI:29105"/>
        <label>2</label>
        <note>catalytic</note>
    </ligand>
</feature>
<evidence type="ECO:0000256" key="4">
    <source>
        <dbReference type="ARBA" id="ARBA00022530"/>
    </source>
</evidence>
<feature type="binding site" evidence="20">
    <location>
        <position position="201"/>
    </location>
    <ligand>
        <name>Ca(2+)</name>
        <dbReference type="ChEBI" id="CHEBI:29108"/>
        <label>3</label>
    </ligand>
</feature>
<dbReference type="GO" id="GO:0030574">
    <property type="term" value="P:collagen catabolic process"/>
    <property type="evidence" value="ECO:0007669"/>
    <property type="project" value="UniProtKB-KW"/>
</dbReference>
<keyword evidence="27" id="KW-1185">Reference proteome</keyword>
<dbReference type="SUPFAM" id="SSF50923">
    <property type="entry name" value="Hemopexin-like domain"/>
    <property type="match status" value="1"/>
</dbReference>
<evidence type="ECO:0000256" key="11">
    <source>
        <dbReference type="ARBA" id="ARBA00022837"/>
    </source>
</evidence>
<evidence type="ECO:0000256" key="3">
    <source>
        <dbReference type="ARBA" id="ARBA00022525"/>
    </source>
</evidence>
<reference evidence="26" key="1">
    <citation type="thesis" date="2020" institute="ProQuest LLC" country="789 East Eisenhower Parkway, Ann Arbor, MI, USA">
        <title>Comparative Genomics and Chromosome Evolution.</title>
        <authorList>
            <person name="Mudd A.B."/>
        </authorList>
    </citation>
    <scope>NUCLEOTIDE SEQUENCE</scope>
    <source>
        <strain evidence="26">Female2</strain>
        <tissue evidence="26">Blood</tissue>
    </source>
</reference>
<evidence type="ECO:0000256" key="6">
    <source>
        <dbReference type="ARBA" id="ARBA00022723"/>
    </source>
</evidence>
<keyword evidence="11 20" id="KW-0106">Calcium</keyword>
<dbReference type="InterPro" id="IPR036375">
    <property type="entry name" value="Hemopexin-like_dom_sf"/>
</dbReference>
<dbReference type="GO" id="GO:0008270">
    <property type="term" value="F:zinc ion binding"/>
    <property type="evidence" value="ECO:0007669"/>
    <property type="project" value="InterPro"/>
</dbReference>
<feature type="signal peptide" evidence="24">
    <location>
        <begin position="1"/>
        <end position="18"/>
    </location>
</feature>
<feature type="repeat" description="Hemopexin" evidence="23">
    <location>
        <begin position="426"/>
        <end position="469"/>
    </location>
</feature>
<evidence type="ECO:0000259" key="25">
    <source>
        <dbReference type="SMART" id="SM00235"/>
    </source>
</evidence>
<dbReference type="InterPro" id="IPR002477">
    <property type="entry name" value="Peptidoglycan-bd-like"/>
</dbReference>
<dbReference type="GO" id="GO:0004222">
    <property type="term" value="F:metalloendopeptidase activity"/>
    <property type="evidence" value="ECO:0007669"/>
    <property type="project" value="UniProtKB-EC"/>
</dbReference>
<dbReference type="SMART" id="SM00235">
    <property type="entry name" value="ZnMc"/>
    <property type="match status" value="1"/>
</dbReference>
<feature type="repeat" description="Hemopexin" evidence="23">
    <location>
        <begin position="377"/>
        <end position="425"/>
    </location>
</feature>
<evidence type="ECO:0000256" key="15">
    <source>
        <dbReference type="ARBA" id="ARBA00023157"/>
    </source>
</evidence>
<dbReference type="FunFam" id="3.40.390.10:FF:000007">
    <property type="entry name" value="Collagenase 3"/>
    <property type="match status" value="1"/>
</dbReference>
<dbReference type="CDD" id="cd04278">
    <property type="entry name" value="ZnMc_MMP"/>
    <property type="match status" value="1"/>
</dbReference>
<dbReference type="Gene3D" id="2.110.10.10">
    <property type="entry name" value="Hemopexin-like domain"/>
    <property type="match status" value="1"/>
</dbReference>
<dbReference type="InterPro" id="IPR033739">
    <property type="entry name" value="M10A_MMP"/>
</dbReference>
<keyword evidence="9" id="KW-0378">Hydrolase</keyword>
<keyword evidence="15 21" id="KW-1015">Disulfide bond</keyword>
<dbReference type="Proteomes" id="UP000812440">
    <property type="component" value="Unassembled WGS sequence"/>
</dbReference>
<feature type="binding site" evidence="20">
    <location>
        <position position="175"/>
    </location>
    <ligand>
        <name>Ca(2+)</name>
        <dbReference type="ChEBI" id="CHEBI:29108"/>
        <label>3</label>
    </ligand>
</feature>
<keyword evidence="6 19" id="KW-0479">Metal-binding</keyword>
<organism evidence="26 27">
    <name type="scientific">Hymenochirus boettgeri</name>
    <name type="common">Congo dwarf clawed frog</name>
    <dbReference type="NCBI Taxonomy" id="247094"/>
    <lineage>
        <taxon>Eukaryota</taxon>
        <taxon>Metazoa</taxon>
        <taxon>Chordata</taxon>
        <taxon>Craniata</taxon>
        <taxon>Vertebrata</taxon>
        <taxon>Euteleostomi</taxon>
        <taxon>Amphibia</taxon>
        <taxon>Batrachia</taxon>
        <taxon>Anura</taxon>
        <taxon>Pipoidea</taxon>
        <taxon>Pipidae</taxon>
        <taxon>Pipinae</taxon>
        <taxon>Hymenochirus</taxon>
    </lineage>
</organism>
<comment type="subcellular location">
    <subcellularLocation>
        <location evidence="1">Secreted</location>
        <location evidence="1">Extracellular space</location>
        <location evidence="1">Extracellular matrix</location>
    </subcellularLocation>
</comment>
<feature type="binding site" evidence="20">
    <location>
        <position position="196"/>
    </location>
    <ligand>
        <name>Zn(2+)</name>
        <dbReference type="ChEBI" id="CHEBI:29105"/>
        <label>1</label>
    </ligand>
</feature>
<feature type="binding site" evidence="20">
    <location>
        <position position="124"/>
    </location>
    <ligand>
        <name>Ca(2+)</name>
        <dbReference type="ChEBI" id="CHEBI:29108"/>
        <label>1</label>
    </ligand>
</feature>
<keyword evidence="3" id="KW-0964">Secreted</keyword>
<sequence>MNNMLSILVPLCVALTSAFPAAKQDDPMNTNEEFAENYLKRFYNLKTASGPIGRKNANPFTETLKEMQRFFGLKVTGTLDGETMKVMEKPRCGVHDVGQFSSVPKSSAWTKTDLTYRILSFTPDLPQADVERAIERAFKVWSDVTPLTFTRIYNEVSDIEITFTAGDHSDRSPFDGPNGILAHAFQPGNGIGGDAHFDEDETWTKTSRLYNLFLVAAHEFGHSLGLFHSEDPGALMYPTYSSTDPNQFQLPQDDINAIQSLYGTPIPIKYVQPTGPSTPSRCDPNIVFDAVTTLRGELFFFVNRFLWRKHPQSSEAELLFIQSFWPSLPNDISAAYENPLNEEILIFKGSQVWAFDGFDVVDGFPKNIYRLGFPRTVKQIDAAVHVEPQGKTYFFTADKYWSYDEDNKAMDKGFPRLIRNDFPGISGKINAVVYYRGKLYFFSGRSQFEYNINSKKIVQVLRTNSWLGC</sequence>
<evidence type="ECO:0000256" key="17">
    <source>
        <dbReference type="ARBA" id="ARBA00038924"/>
    </source>
</evidence>
<feature type="binding site" evidence="20">
    <location>
        <position position="192"/>
    </location>
    <ligand>
        <name>Ca(2+)</name>
        <dbReference type="ChEBI" id="CHEBI:29108"/>
        <label>2</label>
    </ligand>
</feature>
<dbReference type="InterPro" id="IPR001818">
    <property type="entry name" value="Pept_M10_metallopeptidase"/>
</dbReference>
<dbReference type="PROSITE" id="PS00024">
    <property type="entry name" value="HEMOPEXIN"/>
    <property type="match status" value="1"/>
</dbReference>
<feature type="domain" description="Peptidase metallopeptidase" evidence="25">
    <location>
        <begin position="105"/>
        <end position="264"/>
    </location>
</feature>
<feature type="binding site" evidence="20">
    <location>
        <position position="158"/>
    </location>
    <ligand>
        <name>Ca(2+)</name>
        <dbReference type="ChEBI" id="CHEBI:29108"/>
        <label>2</label>
    </ligand>
</feature>
<dbReference type="InterPro" id="IPR000585">
    <property type="entry name" value="Hemopexin-like_dom"/>
</dbReference>
<feature type="binding site" evidence="20">
    <location>
        <position position="383"/>
    </location>
    <ligand>
        <name>Ca(2+)</name>
        <dbReference type="ChEBI" id="CHEBI:29108"/>
        <label>5</label>
    </ligand>
</feature>
<feature type="binding site" evidence="20">
    <location>
        <position position="176"/>
    </location>
    <ligand>
        <name>Ca(2+)</name>
        <dbReference type="ChEBI" id="CHEBI:29108"/>
        <label>3</label>
    </ligand>
</feature>
<evidence type="ECO:0000256" key="16">
    <source>
        <dbReference type="ARBA" id="ARBA00036005"/>
    </source>
</evidence>
<feature type="binding site" evidence="20">
    <location>
        <position position="236"/>
    </location>
    <ligand>
        <name>Zn(2+)</name>
        <dbReference type="ChEBI" id="CHEBI:29105"/>
        <label>2</label>
        <note>catalytic</note>
    </ligand>
</feature>
<keyword evidence="4" id="KW-0272">Extracellular matrix</keyword>
<dbReference type="SMART" id="SM00120">
    <property type="entry name" value="HX"/>
    <property type="match status" value="4"/>
</dbReference>
<feature type="binding site" evidence="20">
    <location>
        <position position="432"/>
    </location>
    <ligand>
        <name>Ca(2+)</name>
        <dbReference type="ChEBI" id="CHEBI:29108"/>
        <label>5</label>
    </ligand>
</feature>
<dbReference type="PROSITE" id="PS51642">
    <property type="entry name" value="HEMOPEXIN_2"/>
    <property type="match status" value="4"/>
</dbReference>
<dbReference type="PANTHER" id="PTHR10201">
    <property type="entry name" value="MATRIX METALLOPROTEINASE"/>
    <property type="match status" value="1"/>
</dbReference>
<dbReference type="SUPFAM" id="SSF55486">
    <property type="entry name" value="Metalloproteases ('zincins'), catalytic domain"/>
    <property type="match status" value="1"/>
</dbReference>
<name>A0A8T2IEZ4_9PIPI</name>
<evidence type="ECO:0000256" key="7">
    <source>
        <dbReference type="ARBA" id="ARBA00022729"/>
    </source>
</evidence>
<evidence type="ECO:0000256" key="23">
    <source>
        <dbReference type="PROSITE-ProRule" id="PRU01011"/>
    </source>
</evidence>
<dbReference type="InterPro" id="IPR036365">
    <property type="entry name" value="PGBD-like_sf"/>
</dbReference>
<dbReference type="Pfam" id="PF01471">
    <property type="entry name" value="PG_binding_1"/>
    <property type="match status" value="1"/>
</dbReference>
<evidence type="ECO:0000256" key="24">
    <source>
        <dbReference type="SAM" id="SignalP"/>
    </source>
</evidence>
<dbReference type="CDD" id="cd00094">
    <property type="entry name" value="HX"/>
    <property type="match status" value="1"/>
</dbReference>
<feature type="binding site" evidence="20">
    <location>
        <position position="198"/>
    </location>
    <ligand>
        <name>Ca(2+)</name>
        <dbReference type="ChEBI" id="CHEBI:29108"/>
        <label>3</label>
    </ligand>
</feature>
<dbReference type="InterPro" id="IPR018486">
    <property type="entry name" value="Hemopexin_CS"/>
</dbReference>
<dbReference type="InterPro" id="IPR006026">
    <property type="entry name" value="Peptidase_Metallo"/>
</dbReference>
<comment type="cofactor">
    <cofactor evidence="20">
        <name>Zn(2+)</name>
        <dbReference type="ChEBI" id="CHEBI:29105"/>
    </cofactor>
    <text evidence="20">Binds 2 Zn(2+) ions per subunit.</text>
</comment>
<evidence type="ECO:0000256" key="14">
    <source>
        <dbReference type="ARBA" id="ARBA00023145"/>
    </source>
</evidence>
<dbReference type="EMBL" id="JAACNH010000995">
    <property type="protein sequence ID" value="KAG8430423.1"/>
    <property type="molecule type" value="Genomic_DNA"/>
</dbReference>